<organism evidence="9 10">
    <name type="scientific">Secundilactobacillus malefermentans</name>
    <dbReference type="NCBI Taxonomy" id="176292"/>
    <lineage>
        <taxon>Bacteria</taxon>
        <taxon>Bacillati</taxon>
        <taxon>Bacillota</taxon>
        <taxon>Bacilli</taxon>
        <taxon>Lactobacillales</taxon>
        <taxon>Lactobacillaceae</taxon>
        <taxon>Secundilactobacillus</taxon>
    </lineage>
</organism>
<evidence type="ECO:0000313" key="9">
    <source>
        <dbReference type="EMBL" id="TDG73919.1"/>
    </source>
</evidence>
<dbReference type="AlphaFoldDB" id="A0A4R5NHB7"/>
<keyword evidence="2" id="KW-0813">Transport</keyword>
<dbReference type="SUPFAM" id="SSF103473">
    <property type="entry name" value="MFS general substrate transporter"/>
    <property type="match status" value="1"/>
</dbReference>
<feature type="transmembrane region" description="Helical" evidence="7">
    <location>
        <begin position="246"/>
        <end position="266"/>
    </location>
</feature>
<accession>A0A4R5NHB7</accession>
<dbReference type="InterPro" id="IPR011701">
    <property type="entry name" value="MFS"/>
</dbReference>
<reference evidence="9 10" key="1">
    <citation type="journal article" date="2019" name="Appl. Microbiol. Biotechnol.">
        <title>Uncovering carbohydrate metabolism through a genotype-phenotype association study of 56 lactic acid bacteria genomes.</title>
        <authorList>
            <person name="Buron-Moles G."/>
            <person name="Chailyan A."/>
            <person name="Dolejs I."/>
            <person name="Forster J."/>
            <person name="Miks M.H."/>
        </authorList>
    </citation>
    <scope>NUCLEOTIDE SEQUENCE [LARGE SCALE GENOMIC DNA]</scope>
    <source>
        <strain evidence="9 10">ATCC 49373</strain>
    </source>
</reference>
<evidence type="ECO:0000256" key="7">
    <source>
        <dbReference type="SAM" id="Phobius"/>
    </source>
</evidence>
<keyword evidence="5 7" id="KW-1133">Transmembrane helix</keyword>
<gene>
    <name evidence="9" type="ORF">C5L31_002070</name>
</gene>
<feature type="transmembrane region" description="Helical" evidence="7">
    <location>
        <begin position="138"/>
        <end position="158"/>
    </location>
</feature>
<evidence type="ECO:0000256" key="3">
    <source>
        <dbReference type="ARBA" id="ARBA00022475"/>
    </source>
</evidence>
<sequence length="391" mass="42326">MQNKNHTLMKLSILLVSVITASAPAINANIPVLAKAFPNVPLAQIELLTTIPSFFLMIAVLLSSWIAKRIGLKQTVIVGVIMTAVAGLSPIFINSFSLLMVSRALFGFGVGLFNSLLVTIISYFFKGPERSQTLGFQSTFEGLGGVLVTFIAGQLVQINWHMSFWAYAITIPALILFTLFVPSIPKADVTTTKETKVASKAKLPKALFGYLVMTFVVITFHMIMGIKVPTLMVSAGYGTATSASFVILSLSLGAMLGGILFGRVFLLMKDYILVIAFVFLALAMSLIAVSNTTWLTMLGGFFTGIGARFFFPWVLNAVNIGGTGNALATSIVLVVYNLAESLSPYTSLLIQDWLNITNLRDLFWLNAAVYAGLTLILAIVIRIKQKKPTMA</sequence>
<dbReference type="OrthoDB" id="1650550at2"/>
<feature type="domain" description="Major facilitator superfamily (MFS) profile" evidence="8">
    <location>
        <begin position="1"/>
        <end position="386"/>
    </location>
</feature>
<evidence type="ECO:0000256" key="5">
    <source>
        <dbReference type="ARBA" id="ARBA00022989"/>
    </source>
</evidence>
<feature type="transmembrane region" description="Helical" evidence="7">
    <location>
        <begin position="43"/>
        <end position="63"/>
    </location>
</feature>
<feature type="transmembrane region" description="Helical" evidence="7">
    <location>
        <begin position="206"/>
        <end position="226"/>
    </location>
</feature>
<dbReference type="InterPro" id="IPR050189">
    <property type="entry name" value="MFS_Efflux_Transporters"/>
</dbReference>
<name>A0A4R5NHB7_9LACO</name>
<dbReference type="PANTHER" id="PTHR43124:SF3">
    <property type="entry name" value="CHLORAMPHENICOL EFFLUX PUMP RV0191"/>
    <property type="match status" value="1"/>
</dbReference>
<dbReference type="EMBL" id="PUFO01000080">
    <property type="protein sequence ID" value="TDG73919.1"/>
    <property type="molecule type" value="Genomic_DNA"/>
</dbReference>
<keyword evidence="6 7" id="KW-0472">Membrane</keyword>
<dbReference type="Proteomes" id="UP000294854">
    <property type="component" value="Unassembled WGS sequence"/>
</dbReference>
<feature type="transmembrane region" description="Helical" evidence="7">
    <location>
        <begin position="75"/>
        <end position="93"/>
    </location>
</feature>
<comment type="caution">
    <text evidence="9">The sequence shown here is derived from an EMBL/GenBank/DDBJ whole genome shotgun (WGS) entry which is preliminary data.</text>
</comment>
<protein>
    <recommendedName>
        <fullName evidence="8">Major facilitator superfamily (MFS) profile domain-containing protein</fullName>
    </recommendedName>
</protein>
<dbReference type="InterPro" id="IPR036259">
    <property type="entry name" value="MFS_trans_sf"/>
</dbReference>
<dbReference type="InterPro" id="IPR020846">
    <property type="entry name" value="MFS_dom"/>
</dbReference>
<dbReference type="Pfam" id="PF07690">
    <property type="entry name" value="MFS_1"/>
    <property type="match status" value="1"/>
</dbReference>
<keyword evidence="10" id="KW-1185">Reference proteome</keyword>
<dbReference type="PANTHER" id="PTHR43124">
    <property type="entry name" value="PURINE EFFLUX PUMP PBUE"/>
    <property type="match status" value="1"/>
</dbReference>
<dbReference type="GO" id="GO:0005886">
    <property type="term" value="C:plasma membrane"/>
    <property type="evidence" value="ECO:0007669"/>
    <property type="project" value="UniProtKB-SubCell"/>
</dbReference>
<dbReference type="PROSITE" id="PS50850">
    <property type="entry name" value="MFS"/>
    <property type="match status" value="1"/>
</dbReference>
<keyword evidence="3" id="KW-1003">Cell membrane</keyword>
<evidence type="ECO:0000256" key="1">
    <source>
        <dbReference type="ARBA" id="ARBA00004651"/>
    </source>
</evidence>
<keyword evidence="4 7" id="KW-0812">Transmembrane</keyword>
<dbReference type="Gene3D" id="1.20.1250.20">
    <property type="entry name" value="MFS general substrate transporter like domains"/>
    <property type="match status" value="1"/>
</dbReference>
<feature type="transmembrane region" description="Helical" evidence="7">
    <location>
        <begin position="362"/>
        <end position="381"/>
    </location>
</feature>
<feature type="transmembrane region" description="Helical" evidence="7">
    <location>
        <begin position="164"/>
        <end position="185"/>
    </location>
</feature>
<evidence type="ECO:0000256" key="6">
    <source>
        <dbReference type="ARBA" id="ARBA00023136"/>
    </source>
</evidence>
<evidence type="ECO:0000256" key="4">
    <source>
        <dbReference type="ARBA" id="ARBA00022692"/>
    </source>
</evidence>
<dbReference type="RefSeq" id="WP_010619140.1">
    <property type="nucleotide sequence ID" value="NZ_PUFO01000080.1"/>
</dbReference>
<proteinExistence type="predicted"/>
<comment type="subcellular location">
    <subcellularLocation>
        <location evidence="1">Cell membrane</location>
        <topology evidence="1">Multi-pass membrane protein</topology>
    </subcellularLocation>
</comment>
<feature type="transmembrane region" description="Helical" evidence="7">
    <location>
        <begin position="105"/>
        <end position="126"/>
    </location>
</feature>
<evidence type="ECO:0000256" key="2">
    <source>
        <dbReference type="ARBA" id="ARBA00022448"/>
    </source>
</evidence>
<dbReference type="STRING" id="1122149.FD44_GL000115"/>
<feature type="transmembrane region" description="Helical" evidence="7">
    <location>
        <begin position="318"/>
        <end position="339"/>
    </location>
</feature>
<feature type="transmembrane region" description="Helical" evidence="7">
    <location>
        <begin position="294"/>
        <end position="311"/>
    </location>
</feature>
<dbReference type="GO" id="GO:0022857">
    <property type="term" value="F:transmembrane transporter activity"/>
    <property type="evidence" value="ECO:0007669"/>
    <property type="project" value="InterPro"/>
</dbReference>
<evidence type="ECO:0000259" key="8">
    <source>
        <dbReference type="PROSITE" id="PS50850"/>
    </source>
</evidence>
<evidence type="ECO:0000313" key="10">
    <source>
        <dbReference type="Proteomes" id="UP000294854"/>
    </source>
</evidence>
<feature type="transmembrane region" description="Helical" evidence="7">
    <location>
        <begin position="271"/>
        <end position="288"/>
    </location>
</feature>